<comment type="caution">
    <text evidence="1">The sequence shown here is derived from an EMBL/GenBank/DDBJ whole genome shotgun (WGS) entry which is preliminary data.</text>
</comment>
<protein>
    <submittedName>
        <fullName evidence="1">Uncharacterized protein</fullName>
    </submittedName>
</protein>
<organism evidence="1 2">
    <name type="scientific">Umezawaea tangerina</name>
    <dbReference type="NCBI Taxonomy" id="84725"/>
    <lineage>
        <taxon>Bacteria</taxon>
        <taxon>Bacillati</taxon>
        <taxon>Actinomycetota</taxon>
        <taxon>Actinomycetes</taxon>
        <taxon>Pseudonocardiales</taxon>
        <taxon>Pseudonocardiaceae</taxon>
        <taxon>Umezawaea</taxon>
    </lineage>
</organism>
<dbReference type="Proteomes" id="UP000239494">
    <property type="component" value="Unassembled WGS sequence"/>
</dbReference>
<evidence type="ECO:0000313" key="2">
    <source>
        <dbReference type="Proteomes" id="UP000239494"/>
    </source>
</evidence>
<evidence type="ECO:0000313" key="1">
    <source>
        <dbReference type="EMBL" id="PRY35371.1"/>
    </source>
</evidence>
<reference evidence="1 2" key="1">
    <citation type="submission" date="2018-03" db="EMBL/GenBank/DDBJ databases">
        <title>Genomic Encyclopedia of Archaeal and Bacterial Type Strains, Phase II (KMG-II): from individual species to whole genera.</title>
        <authorList>
            <person name="Goeker M."/>
        </authorList>
    </citation>
    <scope>NUCLEOTIDE SEQUENCE [LARGE SCALE GENOMIC DNA]</scope>
    <source>
        <strain evidence="1 2">DSM 44720</strain>
    </source>
</reference>
<gene>
    <name evidence="1" type="ORF">CLV43_114289</name>
</gene>
<name>A0A2T0SPM4_9PSEU</name>
<proteinExistence type="predicted"/>
<dbReference type="EMBL" id="PVTF01000014">
    <property type="protein sequence ID" value="PRY35371.1"/>
    <property type="molecule type" value="Genomic_DNA"/>
</dbReference>
<accession>A0A2T0SPM4</accession>
<dbReference type="AlphaFoldDB" id="A0A2T0SPM4"/>
<keyword evidence="2" id="KW-1185">Reference proteome</keyword>
<sequence>MTPGVVHIAGMVVLIGPLVRQRCSWCGAVLVDVDKTLIAVPVGQDPTPPTWPIGGLVEIDGNMTSVVDGERLPVNACGLLDPAVTA</sequence>